<dbReference type="OrthoDB" id="317909at2157"/>
<keyword evidence="2" id="KW-1185">Reference proteome</keyword>
<dbReference type="RefSeq" id="WP_179269669.1">
    <property type="nucleotide sequence ID" value="NZ_CP058579.1"/>
</dbReference>
<dbReference type="EMBL" id="CP058579">
    <property type="protein sequence ID" value="QLG63084.1"/>
    <property type="molecule type" value="Genomic_DNA"/>
</dbReference>
<evidence type="ECO:0000313" key="2">
    <source>
        <dbReference type="Proteomes" id="UP000509626"/>
    </source>
</evidence>
<organism evidence="1 2">
    <name type="scientific">Halorarum salinum</name>
    <dbReference type="NCBI Taxonomy" id="2743089"/>
    <lineage>
        <taxon>Archaea</taxon>
        <taxon>Methanobacteriati</taxon>
        <taxon>Methanobacteriota</taxon>
        <taxon>Stenosarchaea group</taxon>
        <taxon>Halobacteria</taxon>
        <taxon>Halobacteriales</taxon>
        <taxon>Haloferacaceae</taxon>
        <taxon>Halorarum</taxon>
    </lineage>
</organism>
<name>A0A7D5QIK4_9EURY</name>
<proteinExistence type="predicted"/>
<protein>
    <submittedName>
        <fullName evidence="1">Uncharacterized protein</fullName>
    </submittedName>
</protein>
<reference evidence="1 2" key="1">
    <citation type="submission" date="2020-06" db="EMBL/GenBank/DDBJ databases">
        <title>NJ-3-1, isolated from saline soil.</title>
        <authorList>
            <person name="Cui H.L."/>
            <person name="Shi X."/>
        </authorList>
    </citation>
    <scope>NUCLEOTIDE SEQUENCE [LARGE SCALE GENOMIC DNA]</scope>
    <source>
        <strain evidence="1 2">NJ-3-1</strain>
    </source>
</reference>
<dbReference type="AlphaFoldDB" id="A0A7D5QIK4"/>
<dbReference type="Proteomes" id="UP000509626">
    <property type="component" value="Chromosome"/>
</dbReference>
<dbReference type="KEGG" id="halu:HUG12_15625"/>
<gene>
    <name evidence="1" type="ORF">HUG12_15625</name>
</gene>
<evidence type="ECO:0000313" key="1">
    <source>
        <dbReference type="EMBL" id="QLG63084.1"/>
    </source>
</evidence>
<accession>A0A7D5QIK4</accession>
<sequence length="142" mass="15605">MRGTLTHLGTIEHYQATGETVDDGAGGTIPQKDWVTVVDGVPCRYEPEGQGYVRQDQGGRVYESPRVYFPARSVGEMVDVSGAEEEATYEYQLDVAAGDDYRLTLDAVDGVFALSDPDVHYEGPNRPSHVIIEVERIDPEDA</sequence>
<dbReference type="GeneID" id="56038918"/>